<dbReference type="PANTHER" id="PTHR40265:SF1">
    <property type="entry name" value="GLYOXALASE-LIKE DOMAIN-CONTAINING PROTEIN"/>
    <property type="match status" value="1"/>
</dbReference>
<dbReference type="EMBL" id="JBAWSX010000008">
    <property type="protein sequence ID" value="MEI4802497.1"/>
    <property type="molecule type" value="Genomic_DNA"/>
</dbReference>
<protein>
    <submittedName>
        <fullName evidence="2">VOC family protein</fullName>
    </submittedName>
</protein>
<comment type="caution">
    <text evidence="2">The sequence shown here is derived from an EMBL/GenBank/DDBJ whole genome shotgun (WGS) entry which is preliminary data.</text>
</comment>
<dbReference type="InterPro" id="IPR025870">
    <property type="entry name" value="Glyoxalase-like_dom"/>
</dbReference>
<evidence type="ECO:0000259" key="1">
    <source>
        <dbReference type="Pfam" id="PF13468"/>
    </source>
</evidence>
<dbReference type="InterPro" id="IPR029068">
    <property type="entry name" value="Glyas_Bleomycin-R_OHBP_Dase"/>
</dbReference>
<dbReference type="Pfam" id="PF13468">
    <property type="entry name" value="Glyoxalase_3"/>
    <property type="match status" value="1"/>
</dbReference>
<keyword evidence="3" id="KW-1185">Reference proteome</keyword>
<dbReference type="Gene3D" id="3.10.180.10">
    <property type="entry name" value="2,3-Dihydroxybiphenyl 1,2-Dioxygenase, domain 1"/>
    <property type="match status" value="1"/>
</dbReference>
<dbReference type="PANTHER" id="PTHR40265">
    <property type="entry name" value="BLL2707 PROTEIN"/>
    <property type="match status" value="1"/>
</dbReference>
<evidence type="ECO:0000313" key="3">
    <source>
        <dbReference type="Proteomes" id="UP001372526"/>
    </source>
</evidence>
<proteinExistence type="predicted"/>
<dbReference type="Proteomes" id="UP001372526">
    <property type="component" value="Unassembled WGS sequence"/>
</dbReference>
<accession>A0ABU8FIH5</accession>
<reference evidence="2 3" key="1">
    <citation type="submission" date="2024-01" db="EMBL/GenBank/DDBJ databases">
        <title>Seven novel Bacillus-like species.</title>
        <authorList>
            <person name="Liu G."/>
        </authorList>
    </citation>
    <scope>NUCLEOTIDE SEQUENCE [LARGE SCALE GENOMIC DNA]</scope>
    <source>
        <strain evidence="2 3">FJAT-51639</strain>
    </source>
</reference>
<organism evidence="2 3">
    <name type="scientific">Bacillus bruguierae</name>
    <dbReference type="NCBI Taxonomy" id="3127667"/>
    <lineage>
        <taxon>Bacteria</taxon>
        <taxon>Bacillati</taxon>
        <taxon>Bacillota</taxon>
        <taxon>Bacilli</taxon>
        <taxon>Bacillales</taxon>
        <taxon>Bacillaceae</taxon>
        <taxon>Bacillus</taxon>
    </lineage>
</organism>
<name>A0ABU8FIH5_9BACI</name>
<gene>
    <name evidence="2" type="ORF">WAZ07_14450</name>
</gene>
<evidence type="ECO:0000313" key="2">
    <source>
        <dbReference type="EMBL" id="MEI4802497.1"/>
    </source>
</evidence>
<dbReference type="SUPFAM" id="SSF54593">
    <property type="entry name" value="Glyoxalase/Bleomycin resistance protein/Dihydroxybiphenyl dioxygenase"/>
    <property type="match status" value="1"/>
</dbReference>
<feature type="domain" description="Glyoxalase-like" evidence="1">
    <location>
        <begin position="4"/>
        <end position="194"/>
    </location>
</feature>
<dbReference type="RefSeq" id="WP_336473026.1">
    <property type="nucleotide sequence ID" value="NZ_JBAWSX010000008.1"/>
</dbReference>
<sequence>MLQFDHLVHVVRCSPAEVINQMKRHGFHVVQGGEHTNWGTHNSLCYFDLAYIEFLAVQNQEVAIEAENPLIQQAIHKLQIEEGMLQIALRTEQMEELTERLVAKGFHIKGPLEGKRMRDDGTLLSWKMLFIEQEGDGPRFPFFIEWSESDEKRRDDLQKKGVISPHNNHIIGMKTVFYAVTNVNETSKRWKDLLHIEMSPPKINKEWNAISQGFSLGKITIQFCEPIGNGIVQNQLKNYGEFPFAVEFQGKEENMNVCHIRNGMYIF</sequence>